<dbReference type="Proteomes" id="UP001416858">
    <property type="component" value="Unassembled WGS sequence"/>
</dbReference>
<comment type="caution">
    <text evidence="1">The sequence shown here is derived from an EMBL/GenBank/DDBJ whole genome shotgun (WGS) entry which is preliminary data.</text>
</comment>
<accession>A0ABP9VVE6</accession>
<dbReference type="RefSeq" id="WP_345685879.1">
    <property type="nucleotide sequence ID" value="NZ_BAABRO010000012.1"/>
</dbReference>
<organism evidence="1 2">
    <name type="scientific">Novipirellula caenicola</name>
    <dbReference type="NCBI Taxonomy" id="1536901"/>
    <lineage>
        <taxon>Bacteria</taxon>
        <taxon>Pseudomonadati</taxon>
        <taxon>Planctomycetota</taxon>
        <taxon>Planctomycetia</taxon>
        <taxon>Pirellulales</taxon>
        <taxon>Pirellulaceae</taxon>
        <taxon>Novipirellula</taxon>
    </lineage>
</organism>
<keyword evidence="2" id="KW-1185">Reference proteome</keyword>
<reference evidence="1 2" key="1">
    <citation type="submission" date="2024-02" db="EMBL/GenBank/DDBJ databases">
        <title>Rhodopirellula caenicola NBRC 110016.</title>
        <authorList>
            <person name="Ichikawa N."/>
            <person name="Katano-Makiyama Y."/>
            <person name="Hidaka K."/>
        </authorList>
    </citation>
    <scope>NUCLEOTIDE SEQUENCE [LARGE SCALE GENOMIC DNA]</scope>
    <source>
        <strain evidence="1 2">NBRC 110016</strain>
    </source>
</reference>
<protein>
    <submittedName>
        <fullName evidence="1">Uncharacterized protein</fullName>
    </submittedName>
</protein>
<evidence type="ECO:0000313" key="2">
    <source>
        <dbReference type="Proteomes" id="UP001416858"/>
    </source>
</evidence>
<gene>
    <name evidence="1" type="ORF">Rcae01_04570</name>
</gene>
<evidence type="ECO:0000313" key="1">
    <source>
        <dbReference type="EMBL" id="GAA5509101.1"/>
    </source>
</evidence>
<proteinExistence type="predicted"/>
<name>A0ABP9VVE6_9BACT</name>
<dbReference type="EMBL" id="BAABRO010000012">
    <property type="protein sequence ID" value="GAA5509101.1"/>
    <property type="molecule type" value="Genomic_DNA"/>
</dbReference>
<sequence length="64" mass="6955">MGKTAVLISVKENERASVWPFLSADDWLGANALRKHPASLVHVDAGQGSPFSVIDFVTRFLADD</sequence>